<name>A0A9P6NJM3_9BASI</name>
<sequence length="569" mass="62200">MSPSQQSLDFKICPRTSAGSSPLSSRPRQPSSSTHSDLNRRRSSGPTSATILSSPLATPLVGSYENSLLCGRMSQSPSKPLPFLCEIGVLGHGNIRSQSLRCPPHVKLGFDAYFYDNIDTKAGGSGAPGSPYVGTIDLEKHYMDLMLEEESARRTEYDDGRTLLARTPPRISTNGKYSELYESRHAVSRFPGYQIPPKGQLQIIIKNPNHTAVKLFLVPYDLSDMPPGTKKVMRQKSYLVSPSIQPSLPSPSSRQVPDRKGSVSEKKHETLKFAVQLQFCSPPLPERVSSKVKAATKELCSSPQSPFNLERHTNMGNDMSQSDLHPCHYVSKNAVTHPHVLFINSPHSLTALSDVKKSSHVKAPKPNAKKTSNAPTIYLHKSIRVIFNMTALDSTDKVRTTIDQADQYVPYAGPSDAWLRAKKARARREAGLSGCSTSSTHHSESLNQSPDSFATDQFSSTSNSKSSYQRTSATEQVSDEQDENVPLITRLCFERIPIVSSDITKPHQNRSHPIKSGLSTSRPNSLLSLSPSASQVGGTVSHLGVQKCNSNSLPPPSKISYLSSPLNKV</sequence>
<accession>A0A9P6NJM3</accession>
<dbReference type="InterPro" id="IPR033473">
    <property type="entry name" value="Atos-like_C"/>
</dbReference>
<feature type="compositionally biased region" description="Basic and acidic residues" evidence="1">
    <location>
        <begin position="256"/>
        <end position="265"/>
    </location>
</feature>
<feature type="compositionally biased region" description="Low complexity" evidence="1">
    <location>
        <begin position="240"/>
        <end position="255"/>
    </location>
</feature>
<dbReference type="EMBL" id="MU167251">
    <property type="protein sequence ID" value="KAG0147194.1"/>
    <property type="molecule type" value="Genomic_DNA"/>
</dbReference>
<proteinExistence type="predicted"/>
<feature type="compositionally biased region" description="Polar residues" evidence="1">
    <location>
        <begin position="434"/>
        <end position="476"/>
    </location>
</feature>
<dbReference type="InterPro" id="IPR025261">
    <property type="entry name" value="Atos-like_cons_dom"/>
</dbReference>
<dbReference type="PANTHER" id="PTHR13199">
    <property type="entry name" value="GH03947P"/>
    <property type="match status" value="1"/>
</dbReference>
<feature type="region of interest" description="Disordered" evidence="1">
    <location>
        <begin position="1"/>
        <end position="52"/>
    </location>
</feature>
<feature type="region of interest" description="Disordered" evidence="1">
    <location>
        <begin position="240"/>
        <end position="265"/>
    </location>
</feature>
<feature type="compositionally biased region" description="Low complexity" evidence="1">
    <location>
        <begin position="518"/>
        <end position="533"/>
    </location>
</feature>
<gene>
    <name evidence="3" type="ORF">CROQUDRAFT_91826</name>
</gene>
<reference evidence="3" key="1">
    <citation type="submission" date="2013-11" db="EMBL/GenBank/DDBJ databases">
        <title>Genome sequence of the fusiform rust pathogen reveals effectors for host alternation and coevolution with pine.</title>
        <authorList>
            <consortium name="DOE Joint Genome Institute"/>
            <person name="Smith K."/>
            <person name="Pendleton A."/>
            <person name="Kubisiak T."/>
            <person name="Anderson C."/>
            <person name="Salamov A."/>
            <person name="Aerts A."/>
            <person name="Riley R."/>
            <person name="Clum A."/>
            <person name="Lindquist E."/>
            <person name="Ence D."/>
            <person name="Campbell M."/>
            <person name="Kronenberg Z."/>
            <person name="Feau N."/>
            <person name="Dhillon B."/>
            <person name="Hamelin R."/>
            <person name="Burleigh J."/>
            <person name="Smith J."/>
            <person name="Yandell M."/>
            <person name="Nelson C."/>
            <person name="Grigoriev I."/>
            <person name="Davis J."/>
        </authorList>
    </citation>
    <scope>NUCLEOTIDE SEQUENCE</scope>
    <source>
        <strain evidence="3">G11</strain>
    </source>
</reference>
<dbReference type="OrthoDB" id="8625101at2759"/>
<comment type="caution">
    <text evidence="3">The sequence shown here is derived from an EMBL/GenBank/DDBJ whole genome shotgun (WGS) entry which is preliminary data.</text>
</comment>
<evidence type="ECO:0000259" key="2">
    <source>
        <dbReference type="SMART" id="SM01177"/>
    </source>
</evidence>
<evidence type="ECO:0000313" key="4">
    <source>
        <dbReference type="Proteomes" id="UP000886653"/>
    </source>
</evidence>
<dbReference type="SMART" id="SM01177">
    <property type="entry name" value="DUF4210"/>
    <property type="match status" value="1"/>
</dbReference>
<evidence type="ECO:0000313" key="3">
    <source>
        <dbReference type="EMBL" id="KAG0147194.1"/>
    </source>
</evidence>
<dbReference type="Pfam" id="PF13889">
    <property type="entry name" value="Chromosome_seg"/>
    <property type="match status" value="1"/>
</dbReference>
<feature type="domain" description="Atos-like conserved" evidence="2">
    <location>
        <begin position="60"/>
        <end position="133"/>
    </location>
</feature>
<dbReference type="Pfam" id="PF13915">
    <property type="entry name" value="DUF4210"/>
    <property type="match status" value="1"/>
</dbReference>
<dbReference type="AlphaFoldDB" id="A0A9P6NJM3"/>
<organism evidence="3 4">
    <name type="scientific">Cronartium quercuum f. sp. fusiforme G11</name>
    <dbReference type="NCBI Taxonomy" id="708437"/>
    <lineage>
        <taxon>Eukaryota</taxon>
        <taxon>Fungi</taxon>
        <taxon>Dikarya</taxon>
        <taxon>Basidiomycota</taxon>
        <taxon>Pucciniomycotina</taxon>
        <taxon>Pucciniomycetes</taxon>
        <taxon>Pucciniales</taxon>
        <taxon>Coleosporiaceae</taxon>
        <taxon>Cronartium</taxon>
    </lineage>
</organism>
<protein>
    <recommendedName>
        <fullName evidence="2">Atos-like conserved domain-containing protein</fullName>
    </recommendedName>
</protein>
<dbReference type="InterPro" id="IPR051506">
    <property type="entry name" value="ATOS_Transcription_Regulators"/>
</dbReference>
<feature type="region of interest" description="Disordered" evidence="1">
    <location>
        <begin position="430"/>
        <end position="482"/>
    </location>
</feature>
<keyword evidence="4" id="KW-1185">Reference proteome</keyword>
<feature type="compositionally biased region" description="Low complexity" evidence="1">
    <location>
        <begin position="20"/>
        <end position="33"/>
    </location>
</feature>
<feature type="region of interest" description="Disordered" evidence="1">
    <location>
        <begin position="503"/>
        <end position="533"/>
    </location>
</feature>
<evidence type="ECO:0000256" key="1">
    <source>
        <dbReference type="SAM" id="MobiDB-lite"/>
    </source>
</evidence>
<dbReference type="PANTHER" id="PTHR13199:SF11">
    <property type="entry name" value="PROTEIN ATOSSA"/>
    <property type="match status" value="1"/>
</dbReference>
<dbReference type="Proteomes" id="UP000886653">
    <property type="component" value="Unassembled WGS sequence"/>
</dbReference>